<keyword evidence="3" id="KW-0314">Glutamate biosynthesis</keyword>
<proteinExistence type="predicted"/>
<dbReference type="PRINTS" id="PR00419">
    <property type="entry name" value="ADXRDTASE"/>
</dbReference>
<name>A0A9D1G042_9FIRM</name>
<evidence type="ECO:0000256" key="2">
    <source>
        <dbReference type="ARBA" id="ARBA00023002"/>
    </source>
</evidence>
<accession>A0A9D1G042</accession>
<dbReference type="SUPFAM" id="SSF51971">
    <property type="entry name" value="Nucleotide-binding domain"/>
    <property type="match status" value="1"/>
</dbReference>
<dbReference type="InterPro" id="IPR028261">
    <property type="entry name" value="DPD_II"/>
</dbReference>
<feature type="domain" description="FAD/NAD(P)-binding" evidence="5">
    <location>
        <begin position="147"/>
        <end position="458"/>
    </location>
</feature>
<sequence length="473" mass="51178">MGKPMGFCEIARRENPWRPEEERMGDFRALHTALPPEARREQAARCMNCGVPFCQSDFGCPLHNRIPEWNDLLYRGEIREAFERLIHTASFPEFTGRVCPALCEKACMLAETDGAVTTRDDELYLIEEGFRRGWMQPRIPRERTGRSVAVVGSGPAGLAAADLLNRMGHGVTVFETAGRPGGLLMYGIPNMKLPKEIVERRIRLMEAEGVRFCPNVRADAETIAPYDAAVLCAGARKPRPLDAEGLPAGGVHFAVDYLSRATQAVLAGGRPEAEFDARGKHVVVVGGGDTGNDCVGTCLRQGCASVVELELLPAPPETRPADTPWPQWPRTLRTDYGQIECAARYGADPRRFETTVQAVLRDGGGNVKAVRVAKVARGANGRFQPVEGTQDTLPCEMLLIAAGFLGCDEENQNAFGLALTPRGAAQTIAGTHRIAQNLFAAGDVRTGQSLVVRAIADGRAAAGEVDAYLCAAR</sequence>
<dbReference type="InterPro" id="IPR009051">
    <property type="entry name" value="Helical_ferredxn"/>
</dbReference>
<dbReference type="PANTHER" id="PTHR43100">
    <property type="entry name" value="GLUTAMATE SYNTHASE [NADPH] SMALL CHAIN"/>
    <property type="match status" value="1"/>
</dbReference>
<dbReference type="NCBIfam" id="TIGR01317">
    <property type="entry name" value="GOGAT_sm_gam"/>
    <property type="match status" value="1"/>
</dbReference>
<organism evidence="7 8">
    <name type="scientific">Candidatus Alectryocaccomicrobium excrementavium</name>
    <dbReference type="NCBI Taxonomy" id="2840668"/>
    <lineage>
        <taxon>Bacteria</taxon>
        <taxon>Bacillati</taxon>
        <taxon>Bacillota</taxon>
        <taxon>Clostridia</taxon>
        <taxon>Candidatus Alectryocaccomicrobium</taxon>
    </lineage>
</organism>
<evidence type="ECO:0000256" key="3">
    <source>
        <dbReference type="ARBA" id="ARBA00023164"/>
    </source>
</evidence>
<dbReference type="Pfam" id="PF14691">
    <property type="entry name" value="Fer4_20"/>
    <property type="match status" value="1"/>
</dbReference>
<dbReference type="GO" id="GO:0006537">
    <property type="term" value="P:glutamate biosynthetic process"/>
    <property type="evidence" value="ECO:0007669"/>
    <property type="project" value="UniProtKB-KW"/>
</dbReference>
<reference evidence="7" key="2">
    <citation type="journal article" date="2021" name="PeerJ">
        <title>Extensive microbial diversity within the chicken gut microbiome revealed by metagenomics and culture.</title>
        <authorList>
            <person name="Gilroy R."/>
            <person name="Ravi A."/>
            <person name="Getino M."/>
            <person name="Pursley I."/>
            <person name="Horton D.L."/>
            <person name="Alikhan N.F."/>
            <person name="Baker D."/>
            <person name="Gharbi K."/>
            <person name="Hall N."/>
            <person name="Watson M."/>
            <person name="Adriaenssens E.M."/>
            <person name="Foster-Nyarko E."/>
            <person name="Jarju S."/>
            <person name="Secka A."/>
            <person name="Antonio M."/>
            <person name="Oren A."/>
            <person name="Chaudhuri R.R."/>
            <person name="La Ragione R."/>
            <person name="Hildebrand F."/>
            <person name="Pallen M.J."/>
        </authorList>
    </citation>
    <scope>NUCLEOTIDE SEQUENCE</scope>
    <source>
        <strain evidence="7">13766</strain>
    </source>
</reference>
<evidence type="ECO:0000256" key="1">
    <source>
        <dbReference type="ARBA" id="ARBA00022605"/>
    </source>
</evidence>
<dbReference type="InterPro" id="IPR006005">
    <property type="entry name" value="Glut_synth_ssu1"/>
</dbReference>
<dbReference type="SUPFAM" id="SSF46548">
    <property type="entry name" value="alpha-helical ferredoxin"/>
    <property type="match status" value="1"/>
</dbReference>
<protein>
    <submittedName>
        <fullName evidence="7">Glutamate synthase subunit beta</fullName>
    </submittedName>
</protein>
<dbReference type="Proteomes" id="UP000824140">
    <property type="component" value="Unassembled WGS sequence"/>
</dbReference>
<evidence type="ECO:0000259" key="5">
    <source>
        <dbReference type="Pfam" id="PF07992"/>
    </source>
</evidence>
<keyword evidence="1" id="KW-0028">Amino-acid biosynthesis</keyword>
<dbReference type="Gene3D" id="3.50.50.60">
    <property type="entry name" value="FAD/NAD(P)-binding domain"/>
    <property type="match status" value="1"/>
</dbReference>
<keyword evidence="2" id="KW-0560">Oxidoreductase</keyword>
<dbReference type="GO" id="GO:0016639">
    <property type="term" value="F:oxidoreductase activity, acting on the CH-NH2 group of donors, NAD or NADP as acceptor"/>
    <property type="evidence" value="ECO:0007669"/>
    <property type="project" value="InterPro"/>
</dbReference>
<dbReference type="InterPro" id="IPR023753">
    <property type="entry name" value="FAD/NAD-binding_dom"/>
</dbReference>
<evidence type="ECO:0000313" key="8">
    <source>
        <dbReference type="Proteomes" id="UP000824140"/>
    </source>
</evidence>
<dbReference type="InterPro" id="IPR051394">
    <property type="entry name" value="Glutamate_Synthase"/>
</dbReference>
<comment type="caution">
    <text evidence="7">The sequence shown here is derived from an EMBL/GenBank/DDBJ whole genome shotgun (WGS) entry which is preliminary data.</text>
</comment>
<gene>
    <name evidence="7" type="ORF">IAA84_06325</name>
</gene>
<evidence type="ECO:0000313" key="7">
    <source>
        <dbReference type="EMBL" id="HIS92619.1"/>
    </source>
</evidence>
<dbReference type="PANTHER" id="PTHR43100:SF1">
    <property type="entry name" value="GLUTAMATE SYNTHASE [NADPH] SMALL CHAIN"/>
    <property type="match status" value="1"/>
</dbReference>
<comment type="pathway">
    <text evidence="4">Amino-acid biosynthesis.</text>
</comment>
<feature type="domain" description="Dihydroprymidine dehydrogenase" evidence="6">
    <location>
        <begin position="25"/>
        <end position="128"/>
    </location>
</feature>
<dbReference type="EMBL" id="DVJN01000124">
    <property type="protein sequence ID" value="HIS92619.1"/>
    <property type="molecule type" value="Genomic_DNA"/>
</dbReference>
<evidence type="ECO:0000259" key="6">
    <source>
        <dbReference type="Pfam" id="PF14691"/>
    </source>
</evidence>
<dbReference type="GO" id="GO:0051536">
    <property type="term" value="F:iron-sulfur cluster binding"/>
    <property type="evidence" value="ECO:0007669"/>
    <property type="project" value="InterPro"/>
</dbReference>
<reference evidence="7" key="1">
    <citation type="submission" date="2020-10" db="EMBL/GenBank/DDBJ databases">
        <authorList>
            <person name="Gilroy R."/>
        </authorList>
    </citation>
    <scope>NUCLEOTIDE SEQUENCE</scope>
    <source>
        <strain evidence="7">13766</strain>
    </source>
</reference>
<dbReference type="InterPro" id="IPR036188">
    <property type="entry name" value="FAD/NAD-bd_sf"/>
</dbReference>
<dbReference type="AlphaFoldDB" id="A0A9D1G042"/>
<dbReference type="Pfam" id="PF07992">
    <property type="entry name" value="Pyr_redox_2"/>
    <property type="match status" value="1"/>
</dbReference>
<dbReference type="Gene3D" id="1.10.1060.10">
    <property type="entry name" value="Alpha-helical ferredoxin"/>
    <property type="match status" value="1"/>
</dbReference>
<dbReference type="Gene3D" id="3.40.50.720">
    <property type="entry name" value="NAD(P)-binding Rossmann-like Domain"/>
    <property type="match status" value="1"/>
</dbReference>
<evidence type="ECO:0000256" key="4">
    <source>
        <dbReference type="ARBA" id="ARBA00029440"/>
    </source>
</evidence>